<accession>A0A3P8KBB2</accession>
<proteinExistence type="predicted"/>
<protein>
    <submittedName>
        <fullName evidence="1">Uncharacterized protein</fullName>
    </submittedName>
</protein>
<evidence type="ECO:0000313" key="2">
    <source>
        <dbReference type="Proteomes" id="UP000274346"/>
    </source>
</evidence>
<name>A0A3P8KBB2_RAOTE</name>
<organism evidence="1 2">
    <name type="scientific">Raoultella terrigena</name>
    <name type="common">Klebsiella terrigena</name>
    <dbReference type="NCBI Taxonomy" id="577"/>
    <lineage>
        <taxon>Bacteria</taxon>
        <taxon>Pseudomonadati</taxon>
        <taxon>Pseudomonadota</taxon>
        <taxon>Gammaproteobacteria</taxon>
        <taxon>Enterobacterales</taxon>
        <taxon>Enterobacteriaceae</taxon>
        <taxon>Klebsiella/Raoultella group</taxon>
        <taxon>Raoultella</taxon>
    </lineage>
</organism>
<dbReference type="KEGG" id="rtg:NCTC13098_02340"/>
<dbReference type="Proteomes" id="UP000274346">
    <property type="component" value="Chromosome"/>
</dbReference>
<dbReference type="AlphaFoldDB" id="A0A3P8KBB2"/>
<dbReference type="EMBL" id="LR131271">
    <property type="protein sequence ID" value="VDR26005.1"/>
    <property type="molecule type" value="Genomic_DNA"/>
</dbReference>
<reference evidence="1 2" key="1">
    <citation type="submission" date="2018-12" db="EMBL/GenBank/DDBJ databases">
        <authorList>
            <consortium name="Pathogen Informatics"/>
        </authorList>
    </citation>
    <scope>NUCLEOTIDE SEQUENCE [LARGE SCALE GENOMIC DNA]</scope>
    <source>
        <strain evidence="1 2">NCTC13098</strain>
    </source>
</reference>
<evidence type="ECO:0000313" key="1">
    <source>
        <dbReference type="EMBL" id="VDR26005.1"/>
    </source>
</evidence>
<sequence>MMKMTHIIMVVGAFSIGFCEICLADVGIGTMGRIVQSVGNNTITSGVYAAKDTYGMRANAVVLAARANAEDEDSYPVNGFNYTKALSNYGGRDSVGLYADNTSNPFKTWERVGATKYSPTSVSSPDLNARDIKPGMLLDTGGEPKWSAYVISVQEHKIITNGWVNNKTKSLGIPPDGQELIINPVTKIWATNFNIFLKNGGRANAGVIQENGLINNSNKNPNAINGLDTVVLPGSTYGGTAAYLARSAITGNKQQWQIGFMSQGAKNANFYSADASPDKSTNSGFLENSSASSGLTFSGKNKESSIEWRSKGKIISRVSPDGKIMKISYRTLVINDSKKLSDDYYRYIVNAKKDVSITLPDTINVSDGFTIEIDNFSNHEINFNGNATINKSIDSQKRMVVTFASGEWYVM</sequence>
<gene>
    <name evidence="1" type="ORF">NCTC13098_02340</name>
</gene>